<name>A0A8J4U7Q5_CLAMG</name>
<feature type="transmembrane region" description="Helical" evidence="2">
    <location>
        <begin position="94"/>
        <end position="116"/>
    </location>
</feature>
<comment type="caution">
    <text evidence="3">The sequence shown here is derived from an EMBL/GenBank/DDBJ whole genome shotgun (WGS) entry which is preliminary data.</text>
</comment>
<evidence type="ECO:0000313" key="4">
    <source>
        <dbReference type="Proteomes" id="UP000727407"/>
    </source>
</evidence>
<gene>
    <name evidence="3" type="primary">lrrc66</name>
    <name evidence="3" type="ORF">DAT39_009747</name>
</gene>
<reference evidence="3" key="1">
    <citation type="submission" date="2020-07" db="EMBL/GenBank/DDBJ databases">
        <title>Clarias magur genome sequencing, assembly and annotation.</title>
        <authorList>
            <person name="Kushwaha B."/>
            <person name="Kumar R."/>
            <person name="Das P."/>
            <person name="Joshi C.G."/>
            <person name="Kumar D."/>
            <person name="Nagpure N.S."/>
            <person name="Pandey M."/>
            <person name="Agarwal S."/>
            <person name="Srivastava S."/>
            <person name="Singh M."/>
            <person name="Sahoo L."/>
            <person name="Jayasankar P."/>
            <person name="Meher P.K."/>
            <person name="Koringa P.G."/>
            <person name="Iquebal M.A."/>
            <person name="Das S.P."/>
            <person name="Bit A."/>
            <person name="Patnaik S."/>
            <person name="Patel N."/>
            <person name="Shah T.M."/>
            <person name="Hinsu A."/>
            <person name="Jena J.K."/>
        </authorList>
    </citation>
    <scope>NUCLEOTIDE SEQUENCE</scope>
    <source>
        <strain evidence="3">CIFAMagur01</strain>
        <tissue evidence="3">Testis</tissue>
    </source>
</reference>
<feature type="non-terminal residue" evidence="3">
    <location>
        <position position="631"/>
    </location>
</feature>
<feature type="non-terminal residue" evidence="3">
    <location>
        <position position="1"/>
    </location>
</feature>
<sequence>FIHTCWWTPHGQICDAQQLLHISNTTEHDAGLYVCISGYHEEHMSIFNLHVRKRSHDKRLRREVQIGLVELNAEDNDNTLRNGPAVRAVQQSQFVLAVCLSVFITFIVAFVLGVILRPVLEKCYKQIRNKRESSTSASNSQSSSTRQRPYVNEGYSDTDDQEQEVHTGPRVTFGQVTEIQEQGGVPYYVTVDDSPSGSNTDVAVLYENVEKIGSLTETIDVHKEVPLREQNKEMTRYRSTESLNSEGSKGMQFEYITDQEDTTELGERSIVPASSLTGKWQEPQLSYEARESTEQNVESPTISIYEEEDEQASMDNQATIPRLMTDPFPLKMSESKEESVDELDPDLWNDSGESFSFTDGSPRSSSRVSDVAALGSPTIQEEMSVDEPSERPNSCNSSESGESEGGPTEYTVNPVVGEDLEEHMSYTEDDDDSNYGKKRPFEEYVLTEEQTADMGVLLRQDTITLDPTDIHMTYTRGDSFDEEAFTEYKESLNTSNVSSDYEDEPTQYHVHPVYRTSQKSTNLISEDSSRTYSCSEEDHEQGDYPRKLEIRLEHRNPSIDATPVISQDRVLNINYDNSSSSTDIEVKRNKENERGIFKGLSGLSARLFNRSGFETNKDVQLEPNTVTTSRK</sequence>
<dbReference type="Proteomes" id="UP000727407">
    <property type="component" value="Unassembled WGS sequence"/>
</dbReference>
<keyword evidence="4" id="KW-1185">Reference proteome</keyword>
<dbReference type="AlphaFoldDB" id="A0A8J4U7Q5"/>
<keyword evidence="2" id="KW-1133">Transmembrane helix</keyword>
<evidence type="ECO:0000313" key="3">
    <source>
        <dbReference type="EMBL" id="KAF5900546.1"/>
    </source>
</evidence>
<feature type="compositionally biased region" description="Polar residues" evidence="1">
    <location>
        <begin position="351"/>
        <end position="368"/>
    </location>
</feature>
<organism evidence="3 4">
    <name type="scientific">Clarias magur</name>
    <name type="common">Asian catfish</name>
    <name type="synonym">Macropteronotus magur</name>
    <dbReference type="NCBI Taxonomy" id="1594786"/>
    <lineage>
        <taxon>Eukaryota</taxon>
        <taxon>Metazoa</taxon>
        <taxon>Chordata</taxon>
        <taxon>Craniata</taxon>
        <taxon>Vertebrata</taxon>
        <taxon>Euteleostomi</taxon>
        <taxon>Actinopterygii</taxon>
        <taxon>Neopterygii</taxon>
        <taxon>Teleostei</taxon>
        <taxon>Ostariophysi</taxon>
        <taxon>Siluriformes</taxon>
        <taxon>Clariidae</taxon>
        <taxon>Clarias</taxon>
    </lineage>
</organism>
<accession>A0A8J4U7Q5</accession>
<feature type="compositionally biased region" description="Low complexity" evidence="1">
    <location>
        <begin position="134"/>
        <end position="144"/>
    </location>
</feature>
<keyword evidence="2" id="KW-0472">Membrane</keyword>
<keyword evidence="2" id="KW-0812">Transmembrane</keyword>
<proteinExistence type="predicted"/>
<dbReference type="OrthoDB" id="660555at2759"/>
<feature type="region of interest" description="Disordered" evidence="1">
    <location>
        <begin position="130"/>
        <end position="173"/>
    </location>
</feature>
<evidence type="ECO:0000256" key="1">
    <source>
        <dbReference type="SAM" id="MobiDB-lite"/>
    </source>
</evidence>
<feature type="region of interest" description="Disordered" evidence="1">
    <location>
        <begin position="332"/>
        <end position="412"/>
    </location>
</feature>
<dbReference type="EMBL" id="QNUK01000133">
    <property type="protein sequence ID" value="KAF5900546.1"/>
    <property type="molecule type" value="Genomic_DNA"/>
</dbReference>
<evidence type="ECO:0000256" key="2">
    <source>
        <dbReference type="SAM" id="Phobius"/>
    </source>
</evidence>
<protein>
    <submittedName>
        <fullName evidence="3">Leucine-rich repeat-containing protein 66</fullName>
    </submittedName>
</protein>
<feature type="region of interest" description="Disordered" evidence="1">
    <location>
        <begin position="286"/>
        <end position="315"/>
    </location>
</feature>